<dbReference type="PANTHER" id="PTHR24559">
    <property type="entry name" value="TRANSPOSON TY3-I GAG-POL POLYPROTEIN"/>
    <property type="match status" value="1"/>
</dbReference>
<dbReference type="PANTHER" id="PTHR24559:SF444">
    <property type="entry name" value="REVERSE TRANSCRIPTASE DOMAIN-CONTAINING PROTEIN"/>
    <property type="match status" value="1"/>
</dbReference>
<dbReference type="SUPFAM" id="SSF56672">
    <property type="entry name" value="DNA/RNA polymerases"/>
    <property type="match status" value="1"/>
</dbReference>
<dbReference type="Proteomes" id="UP001558652">
    <property type="component" value="Unassembled WGS sequence"/>
</dbReference>
<accession>A0ABD0Y6K4</accession>
<dbReference type="CDD" id="cd01647">
    <property type="entry name" value="RT_LTR"/>
    <property type="match status" value="1"/>
</dbReference>
<dbReference type="Gene3D" id="3.30.70.270">
    <property type="match status" value="1"/>
</dbReference>
<dbReference type="InterPro" id="IPR053134">
    <property type="entry name" value="RNA-dir_DNA_polymerase"/>
</dbReference>
<gene>
    <name evidence="1" type="ORF">AAG570_002103</name>
</gene>
<evidence type="ECO:0000313" key="1">
    <source>
        <dbReference type="EMBL" id="KAL1123015.1"/>
    </source>
</evidence>
<dbReference type="InterPro" id="IPR043128">
    <property type="entry name" value="Rev_trsase/Diguanyl_cyclase"/>
</dbReference>
<dbReference type="EMBL" id="JBFDAA010000012">
    <property type="protein sequence ID" value="KAL1123015.1"/>
    <property type="molecule type" value="Genomic_DNA"/>
</dbReference>
<dbReference type="InterPro" id="IPR043502">
    <property type="entry name" value="DNA/RNA_pol_sf"/>
</dbReference>
<proteinExistence type="predicted"/>
<sequence length="531" mass="59445">MASKSQNMFHKDKTQETTETVHATCHPFVNACPADPPTLAYLDKQLFIIHYVCWCVRRVRMETLEDVAAASSDAQEVATFDSIKTEITMLMEVINGIPEFDGHSIDLQEFTFPMLAAHAQLMAGSSVLGEVRVRNLYNMLVRRVSAGARVDVGITFMTSFAHRLDSALRTLKERAVEEWGATEAEPKIAPYEEVAREALMAEMPDKIQRQLRDGTQPSLEAAHVLDDDEDDVRAAREERQWAIVEAEDLRCGDCPSEDVFGGEGVNLSIEGVHRFRMAVARREERLTIAGLVHTDAARASGWLGTVTPCNCEATTVAGVTAMGGELVLDLEPISGLKSTVKAHVLDWGPQTYQVILGADALRSLGARVTTGSGGWRVKVGNRRFSSVVVLGGADYVGAAVVRSPDAVNPQNIREKFRGVFYVKGDPLPATGRVMHHIDLHSDRPVYVKPLLYGWYRSLPRVTHRYRVVVDFRELNKRTRTERYPLPRLEEMLYRMNGAKVFSILDLKAGYHQIRIHPRDVENTVFQFEREK</sequence>
<evidence type="ECO:0000313" key="2">
    <source>
        <dbReference type="Proteomes" id="UP001558652"/>
    </source>
</evidence>
<reference evidence="1 2" key="1">
    <citation type="submission" date="2024-07" db="EMBL/GenBank/DDBJ databases">
        <title>Chromosome-level genome assembly of the water stick insect Ranatra chinensis (Heteroptera: Nepidae).</title>
        <authorList>
            <person name="Liu X."/>
        </authorList>
    </citation>
    <scope>NUCLEOTIDE SEQUENCE [LARGE SCALE GENOMIC DNA]</scope>
    <source>
        <strain evidence="1">Cailab_2021Rc</strain>
        <tissue evidence="1">Muscle</tissue>
    </source>
</reference>
<protein>
    <submittedName>
        <fullName evidence="1">Uncharacterized protein</fullName>
    </submittedName>
</protein>
<keyword evidence="2" id="KW-1185">Reference proteome</keyword>
<dbReference type="Gene3D" id="3.10.10.10">
    <property type="entry name" value="HIV Type 1 Reverse Transcriptase, subunit A, domain 1"/>
    <property type="match status" value="1"/>
</dbReference>
<organism evidence="1 2">
    <name type="scientific">Ranatra chinensis</name>
    <dbReference type="NCBI Taxonomy" id="642074"/>
    <lineage>
        <taxon>Eukaryota</taxon>
        <taxon>Metazoa</taxon>
        <taxon>Ecdysozoa</taxon>
        <taxon>Arthropoda</taxon>
        <taxon>Hexapoda</taxon>
        <taxon>Insecta</taxon>
        <taxon>Pterygota</taxon>
        <taxon>Neoptera</taxon>
        <taxon>Paraneoptera</taxon>
        <taxon>Hemiptera</taxon>
        <taxon>Heteroptera</taxon>
        <taxon>Panheteroptera</taxon>
        <taxon>Nepomorpha</taxon>
        <taxon>Nepidae</taxon>
        <taxon>Ranatrinae</taxon>
        <taxon>Ranatra</taxon>
    </lineage>
</organism>
<dbReference type="AlphaFoldDB" id="A0ABD0Y6K4"/>
<dbReference type="GO" id="GO:0071897">
    <property type="term" value="P:DNA biosynthetic process"/>
    <property type="evidence" value="ECO:0007669"/>
    <property type="project" value="UniProtKB-ARBA"/>
</dbReference>
<name>A0ABD0Y6K4_9HEMI</name>
<comment type="caution">
    <text evidence="1">The sequence shown here is derived from an EMBL/GenBank/DDBJ whole genome shotgun (WGS) entry which is preliminary data.</text>
</comment>